<feature type="compositionally biased region" description="Acidic residues" evidence="1">
    <location>
        <begin position="626"/>
        <end position="638"/>
    </location>
</feature>
<reference evidence="3 4" key="1">
    <citation type="submission" date="2021-03" db="EMBL/GenBank/DDBJ databases">
        <title>Genomic and phenotypic characterization of Chloracidobacterium isolates provides evidence for multiple species.</title>
        <authorList>
            <person name="Saini M.K."/>
            <person name="Costas A.M.G."/>
            <person name="Tank M."/>
            <person name="Bryant D.A."/>
        </authorList>
    </citation>
    <scope>NUCLEOTIDE SEQUENCE [LARGE SCALE GENOMIC DNA]</scope>
    <source>
        <strain evidence="3 4">N</strain>
    </source>
</reference>
<feature type="chain" id="PRO_5045502169" evidence="2">
    <location>
        <begin position="27"/>
        <end position="700"/>
    </location>
</feature>
<dbReference type="Pfam" id="PF08811">
    <property type="entry name" value="DUF1800"/>
    <property type="match status" value="1"/>
</dbReference>
<gene>
    <name evidence="3" type="ORF">J8C05_03300</name>
</gene>
<dbReference type="InterPro" id="IPR014917">
    <property type="entry name" value="DUF1800"/>
</dbReference>
<evidence type="ECO:0000313" key="4">
    <source>
        <dbReference type="Proteomes" id="UP000677668"/>
    </source>
</evidence>
<evidence type="ECO:0000256" key="1">
    <source>
        <dbReference type="SAM" id="MobiDB-lite"/>
    </source>
</evidence>
<feature type="region of interest" description="Disordered" evidence="1">
    <location>
        <begin position="616"/>
        <end position="659"/>
    </location>
</feature>
<sequence>MPCFSRALSLPLAGLLLLSPLMPLSAAPRLTETTHPPALTEDQRMLHVLNRLGYGPRPGDVERVRRLRLRQYIAQQLHPETIDDSAVEARLKRLPMLETPTAELVRLEAEARQMRQEILRRQGGNLPENPGEALAKLPPEERRQMMERYREVFGDEKRNPRRMVSDLQQAKLLRAVYSERQLQEVMTDFWFNHFNVFAGKNLVRVFLSEYERDAIRPHALGRFEDLLRATAHSPAMLFYLDNWQSVTPDLKLPGQEQRPLGGMRPGNGQPGQGFPGQGGFGRRRLGQGGIFNRGGVQSPFPPMRPPVQAGSKPATPPNPGAAQRRQPGINENYARELLELHTLGVDGGYTQKDVQEVARCFTGWSIHQPFGGQRRDRFARPGMPGAADVPPGSFIYRDWAHDQGEKVVLGVKIPAGGGKRDGDMVLTLLARHPSTARFIATKLCRRFVADEPPAGLVARVAATFERTQGDIRACLQTIFESPEFFDPAVYQAKVKTPLEFVASTLRAAGAEITDAQVLTGALARMGMPLYGCQPPTGYKDVAEAWVNTGALLNRLNFALVLASGNLPGVKLPPTASGDDGRALIETLLARYVGGSVSETTYRALEDIIGDRTRLKVRTPTTPDNEPVLEEDGDAENDDASMMPAMPRPRRTPGKAFAPGVNPAMRRYDLALEALAQADAPLPLTAQLTGLILGSPEFQRR</sequence>
<dbReference type="EMBL" id="CP072642">
    <property type="protein sequence ID" value="QUV94486.1"/>
    <property type="molecule type" value="Genomic_DNA"/>
</dbReference>
<keyword evidence="2" id="KW-0732">Signal</keyword>
<evidence type="ECO:0000313" key="3">
    <source>
        <dbReference type="EMBL" id="QUV94486.1"/>
    </source>
</evidence>
<dbReference type="Proteomes" id="UP000677668">
    <property type="component" value="Chromosome 1"/>
</dbReference>
<organism evidence="3 4">
    <name type="scientific">Chloracidobacterium sp. N</name>
    <dbReference type="NCBI Taxonomy" id="2821540"/>
    <lineage>
        <taxon>Bacteria</taxon>
        <taxon>Pseudomonadati</taxon>
        <taxon>Acidobacteriota</taxon>
        <taxon>Terriglobia</taxon>
        <taxon>Terriglobales</taxon>
        <taxon>Acidobacteriaceae</taxon>
        <taxon>Chloracidobacterium</taxon>
        <taxon>Chloracidobacterium aggregatum</taxon>
    </lineage>
</organism>
<keyword evidence="4" id="KW-1185">Reference proteome</keyword>
<evidence type="ECO:0000256" key="2">
    <source>
        <dbReference type="SAM" id="SignalP"/>
    </source>
</evidence>
<proteinExistence type="predicted"/>
<feature type="signal peptide" evidence="2">
    <location>
        <begin position="1"/>
        <end position="26"/>
    </location>
</feature>
<feature type="compositionally biased region" description="Gly residues" evidence="1">
    <location>
        <begin position="263"/>
        <end position="292"/>
    </location>
</feature>
<feature type="region of interest" description="Disordered" evidence="1">
    <location>
        <begin position="257"/>
        <end position="326"/>
    </location>
</feature>
<protein>
    <submittedName>
        <fullName evidence="3">DUF1800 domain-containing protein</fullName>
    </submittedName>
</protein>
<name>A0ABX8B5X3_9BACT</name>
<accession>A0ABX8B5X3</accession>
<dbReference type="RefSeq" id="WP_211422776.1">
    <property type="nucleotide sequence ID" value="NZ_CP072642.1"/>
</dbReference>